<keyword evidence="1" id="KW-0812">Transmembrane</keyword>
<organism evidence="2 3">
    <name type="scientific">Candidatus Falkowbacteria bacterium RIFOXYD2_FULL_34_120</name>
    <dbReference type="NCBI Taxonomy" id="1798007"/>
    <lineage>
        <taxon>Bacteria</taxon>
        <taxon>Candidatus Falkowiibacteriota</taxon>
    </lineage>
</organism>
<comment type="caution">
    <text evidence="2">The sequence shown here is derived from an EMBL/GenBank/DDBJ whole genome shotgun (WGS) entry which is preliminary data.</text>
</comment>
<dbReference type="EMBL" id="MFGO01000021">
    <property type="protein sequence ID" value="OGF40754.1"/>
    <property type="molecule type" value="Genomic_DNA"/>
</dbReference>
<keyword evidence="1" id="KW-0472">Membrane</keyword>
<sequence length="72" mass="8627">MDDFNVSYTIYDYDIDEQNKILTIKTERNYNNLLNVLYFCLIIFGMWTGNMIINWIINKISEIQINQHESGD</sequence>
<reference evidence="2 3" key="1">
    <citation type="journal article" date="2016" name="Nat. Commun.">
        <title>Thousands of microbial genomes shed light on interconnected biogeochemical processes in an aquifer system.</title>
        <authorList>
            <person name="Anantharaman K."/>
            <person name="Brown C.T."/>
            <person name="Hug L.A."/>
            <person name="Sharon I."/>
            <person name="Castelle C.J."/>
            <person name="Probst A.J."/>
            <person name="Thomas B.C."/>
            <person name="Singh A."/>
            <person name="Wilkins M.J."/>
            <person name="Karaoz U."/>
            <person name="Brodie E.L."/>
            <person name="Williams K.H."/>
            <person name="Hubbard S.S."/>
            <person name="Banfield J.F."/>
        </authorList>
    </citation>
    <scope>NUCLEOTIDE SEQUENCE [LARGE SCALE GENOMIC DNA]</scope>
</reference>
<dbReference type="AlphaFoldDB" id="A0A1F5TPN7"/>
<evidence type="ECO:0000313" key="3">
    <source>
        <dbReference type="Proteomes" id="UP000177579"/>
    </source>
</evidence>
<name>A0A1F5TPN7_9BACT</name>
<protein>
    <submittedName>
        <fullName evidence="2">Uncharacterized protein</fullName>
    </submittedName>
</protein>
<evidence type="ECO:0000313" key="2">
    <source>
        <dbReference type="EMBL" id="OGF40754.1"/>
    </source>
</evidence>
<proteinExistence type="predicted"/>
<accession>A0A1F5TPN7</accession>
<keyword evidence="1" id="KW-1133">Transmembrane helix</keyword>
<dbReference type="Proteomes" id="UP000177579">
    <property type="component" value="Unassembled WGS sequence"/>
</dbReference>
<evidence type="ECO:0000256" key="1">
    <source>
        <dbReference type="SAM" id="Phobius"/>
    </source>
</evidence>
<feature type="transmembrane region" description="Helical" evidence="1">
    <location>
        <begin position="36"/>
        <end position="57"/>
    </location>
</feature>
<gene>
    <name evidence="2" type="ORF">A2531_06970</name>
</gene>